<keyword evidence="5" id="KW-1185">Reference proteome</keyword>
<dbReference type="Pfam" id="PF00583">
    <property type="entry name" value="Acetyltransf_1"/>
    <property type="match status" value="2"/>
</dbReference>
<protein>
    <submittedName>
        <fullName evidence="4">GNAT family N-acetyltransferase</fullName>
        <ecNumber evidence="4">2.3.1.-</ecNumber>
    </submittedName>
</protein>
<dbReference type="InterPro" id="IPR050832">
    <property type="entry name" value="Bact_Acetyltransf"/>
</dbReference>
<feature type="domain" description="N-acetyltransferase" evidence="3">
    <location>
        <begin position="184"/>
        <end position="314"/>
    </location>
</feature>
<name>A0ABZ1BNR8_9FIRM</name>
<dbReference type="InterPro" id="IPR000182">
    <property type="entry name" value="GNAT_dom"/>
</dbReference>
<keyword evidence="2 4" id="KW-0012">Acyltransferase</keyword>
<dbReference type="Proteomes" id="UP001333102">
    <property type="component" value="Chromosome"/>
</dbReference>
<dbReference type="EC" id="2.3.1.-" evidence="4"/>
<organism evidence="4 5">
    <name type="scientific">Geochorda subterranea</name>
    <dbReference type="NCBI Taxonomy" id="3109564"/>
    <lineage>
        <taxon>Bacteria</taxon>
        <taxon>Bacillati</taxon>
        <taxon>Bacillota</taxon>
        <taxon>Limnochordia</taxon>
        <taxon>Limnochordales</taxon>
        <taxon>Geochordaceae</taxon>
        <taxon>Geochorda</taxon>
    </lineage>
</organism>
<sequence>MVTDEHSSPRTHDLDDGPDAARLLADLWRQACPDEPIEAWVLQEKILADPDRDPRLWLTATHGGRLVGAATGVVRTQGPEGPTGFVQFLAVAPGYRRRGVASRLLDELEQRLARRGARRIRAFGGAPSYLWPGVDVRYTGALCLFERRGYRLEGYDFNMEVDLTRPLPVDPPPVRQQALERSGVTVRPLRREDREALEAWLRRTWGPHWAFEGMLAMDRPEPAGFVATRDGDVVGFAVFDSTRPGWFGPMGVEPSLQGGGVGLELCVRAMEEMARRGYAQAQIAWAGPRCFYARKLGATISRVFARLSKPVEEA</sequence>
<gene>
    <name evidence="4" type="ORF">VLY81_12405</name>
</gene>
<dbReference type="PROSITE" id="PS51186">
    <property type="entry name" value="GNAT"/>
    <property type="match status" value="2"/>
</dbReference>
<accession>A0ABZ1BNR8</accession>
<dbReference type="RefSeq" id="WP_324668511.1">
    <property type="nucleotide sequence ID" value="NZ_CP141614.1"/>
</dbReference>
<feature type="domain" description="N-acetyltransferase" evidence="3">
    <location>
        <begin position="7"/>
        <end position="168"/>
    </location>
</feature>
<evidence type="ECO:0000313" key="4">
    <source>
        <dbReference type="EMBL" id="WRP14208.1"/>
    </source>
</evidence>
<dbReference type="InterPro" id="IPR016181">
    <property type="entry name" value="Acyl_CoA_acyltransferase"/>
</dbReference>
<proteinExistence type="predicted"/>
<dbReference type="SUPFAM" id="SSF55729">
    <property type="entry name" value="Acyl-CoA N-acyltransferases (Nat)"/>
    <property type="match status" value="2"/>
</dbReference>
<dbReference type="CDD" id="cd04301">
    <property type="entry name" value="NAT_SF"/>
    <property type="match status" value="2"/>
</dbReference>
<dbReference type="Gene3D" id="3.40.630.30">
    <property type="match status" value="1"/>
</dbReference>
<keyword evidence="1 4" id="KW-0808">Transferase</keyword>
<evidence type="ECO:0000313" key="5">
    <source>
        <dbReference type="Proteomes" id="UP001333102"/>
    </source>
</evidence>
<dbReference type="PANTHER" id="PTHR43877">
    <property type="entry name" value="AMINOALKYLPHOSPHONATE N-ACETYLTRANSFERASE-RELATED-RELATED"/>
    <property type="match status" value="1"/>
</dbReference>
<dbReference type="EMBL" id="CP141614">
    <property type="protein sequence ID" value="WRP14208.1"/>
    <property type="molecule type" value="Genomic_DNA"/>
</dbReference>
<evidence type="ECO:0000256" key="1">
    <source>
        <dbReference type="ARBA" id="ARBA00022679"/>
    </source>
</evidence>
<dbReference type="GO" id="GO:0016746">
    <property type="term" value="F:acyltransferase activity"/>
    <property type="evidence" value="ECO:0007669"/>
    <property type="project" value="UniProtKB-KW"/>
</dbReference>
<reference evidence="5" key="1">
    <citation type="submission" date="2023-12" db="EMBL/GenBank/DDBJ databases">
        <title>Novel isolates from deep terrestrial aquifers shed light on the physiology and ecology of the class Limnochordia.</title>
        <authorList>
            <person name="Karnachuk O.V."/>
            <person name="Lukina A.P."/>
            <person name="Avakyan M.R."/>
            <person name="Kadnikov V."/>
            <person name="Begmatov S."/>
            <person name="Beletsky A.V."/>
            <person name="Mardanov A.V."/>
            <person name="Ravin N.V."/>
        </authorList>
    </citation>
    <scope>NUCLEOTIDE SEQUENCE [LARGE SCALE GENOMIC DNA]</scope>
    <source>
        <strain evidence="5">LN</strain>
    </source>
</reference>
<evidence type="ECO:0000256" key="2">
    <source>
        <dbReference type="ARBA" id="ARBA00023315"/>
    </source>
</evidence>
<evidence type="ECO:0000259" key="3">
    <source>
        <dbReference type="PROSITE" id="PS51186"/>
    </source>
</evidence>